<accession>C9ZZR0</accession>
<dbReference type="InterPro" id="IPR046835">
    <property type="entry name" value="RHS_N"/>
</dbReference>
<protein>
    <submittedName>
        <fullName evidence="5">Retrotransposon hot spot (RHS) protein, putative</fullName>
    </submittedName>
</protein>
<evidence type="ECO:0000256" key="1">
    <source>
        <dbReference type="SAM" id="MobiDB-lite"/>
    </source>
</evidence>
<dbReference type="PANTHER" id="PTHR33129:SF3">
    <property type="entry name" value="HOT SPOT (RHS) PROTEIN, PUTATIVE-RELATED"/>
    <property type="match status" value="1"/>
</dbReference>
<dbReference type="EMBL" id="FN554972">
    <property type="protein sequence ID" value="CBH14909.1"/>
    <property type="molecule type" value="Genomic_DNA"/>
</dbReference>
<name>C9ZZR0_TRYB9</name>
<dbReference type="Pfam" id="PF20445">
    <property type="entry name" value="RHS_N"/>
    <property type="match status" value="1"/>
</dbReference>
<dbReference type="VEuPathDB" id="TriTrypDB:Tbg972.9.9850"/>
<dbReference type="GeneID" id="23861058"/>
<evidence type="ECO:0000313" key="5">
    <source>
        <dbReference type="EMBL" id="CBH14909.1"/>
    </source>
</evidence>
<dbReference type="InterPro" id="IPR006518">
    <property type="entry name" value="Trypano_RHS"/>
</dbReference>
<sequence length="593" mass="67877">MSRANNPAAPQGNNANPQVAGNFEGPMRRPRDENVPPPPAAAAAQPPQIRQRTEEGPNWTMNSKVRDVLLEDVLLQRYEVLRNMTVNDFIQKFVGGTFAVAEAENVRMPIFVKNPRRYIVDAEILEDIQDTDEFKTLKTVIYLSEKVDYLNEREISSLSQWEEKGRGEIREFVGPMARGRLDGALAAAKRAEKRAAQTADGAVELEGVYESIYNAKWSYVMSGYNTEPLGIKVFDGRPQRMWAEAEVNIIPEPADVDSEMEERSNGLEIIVLTSERGWPHNRFVLGYSEKCKAVSQHVYIRREIMRVWYIIQQVLKAWWVDRSVVRPPIHVVIGTPGIGKSCGLGSFLLHSLLHFHEGMLDVVAYFVGEIAYLIYNRKDGERERVVRYEDSGVAVRIINNMKYEKRGHIIIDISGMMQKLLYTQLPSDIWGVTLLTSPNSGHFDEWTTITGGRQIIMNCDDVRDMKAFVAWRKLSIFVGHSVKSRQQRNLKRELEDEWRIVEGRINSIGPLPRYIFGLGCYEWRLKSVHDALETMKKSDEYSYNDIIEHTADWKINEVMNKLVKVVRVKANVGVIESYSCQALSLMIRNMMMS</sequence>
<dbReference type="InterPro" id="IPR056000">
    <property type="entry name" value="DUF7578"/>
</dbReference>
<evidence type="ECO:0000259" key="3">
    <source>
        <dbReference type="Pfam" id="PF20445"/>
    </source>
</evidence>
<feature type="compositionally biased region" description="Low complexity" evidence="1">
    <location>
        <begin position="1"/>
        <end position="20"/>
    </location>
</feature>
<dbReference type="Pfam" id="PF24466">
    <property type="entry name" value="DUF7578"/>
    <property type="match status" value="1"/>
</dbReference>
<dbReference type="Proteomes" id="UP000002316">
    <property type="component" value="Chromosome 9"/>
</dbReference>
<feature type="domain" description="DUF7578" evidence="4">
    <location>
        <begin position="81"/>
        <end position="141"/>
    </location>
</feature>
<dbReference type="KEGG" id="tbg:TbgDal_IX9850"/>
<dbReference type="RefSeq" id="XP_011777175.1">
    <property type="nucleotide sequence ID" value="XM_011778873.1"/>
</dbReference>
<reference evidence="6" key="1">
    <citation type="journal article" date="2010" name="PLoS Negl. Trop. Dis.">
        <title>The genome sequence of Trypanosoma brucei gambiense, causative agent of chronic human african trypanosomiasis.</title>
        <authorList>
            <person name="Jackson A.P."/>
            <person name="Sanders M."/>
            <person name="Berry A."/>
            <person name="McQuillan J."/>
            <person name="Aslett M.A."/>
            <person name="Quail M.A."/>
            <person name="Chukualim B."/>
            <person name="Capewell P."/>
            <person name="MacLeod A."/>
            <person name="Melville S.E."/>
            <person name="Gibson W."/>
            <person name="Barry J.D."/>
            <person name="Berriman M."/>
            <person name="Hertz-Fowler C."/>
        </authorList>
    </citation>
    <scope>NUCLEOTIDE SEQUENCE [LARGE SCALE GENOMIC DNA]</scope>
    <source>
        <strain evidence="6">MHOM/CI/86/DAL972</strain>
    </source>
</reference>
<feature type="domain" description="Retrotransposon hot spot protein,C-terminal" evidence="2">
    <location>
        <begin position="331"/>
        <end position="574"/>
    </location>
</feature>
<gene>
    <name evidence="5" type="ORF">TbgDal_IX9850</name>
</gene>
<evidence type="ECO:0000313" key="6">
    <source>
        <dbReference type="Proteomes" id="UP000002316"/>
    </source>
</evidence>
<dbReference type="InterPro" id="IPR052980">
    <property type="entry name" value="Crinkler_effector"/>
</dbReference>
<organism evidence="5 6">
    <name type="scientific">Trypanosoma brucei gambiense (strain MHOM/CI/86/DAL972)</name>
    <dbReference type="NCBI Taxonomy" id="679716"/>
    <lineage>
        <taxon>Eukaryota</taxon>
        <taxon>Discoba</taxon>
        <taxon>Euglenozoa</taxon>
        <taxon>Kinetoplastea</taxon>
        <taxon>Metakinetoplastina</taxon>
        <taxon>Trypanosomatida</taxon>
        <taxon>Trypanosomatidae</taxon>
        <taxon>Trypanosoma</taxon>
    </lineage>
</organism>
<feature type="region of interest" description="Disordered" evidence="1">
    <location>
        <begin position="1"/>
        <end position="58"/>
    </location>
</feature>
<dbReference type="Pfam" id="PF07999">
    <property type="entry name" value="RHSP"/>
    <property type="match status" value="1"/>
</dbReference>
<dbReference type="AlphaFoldDB" id="C9ZZR0"/>
<evidence type="ECO:0000259" key="4">
    <source>
        <dbReference type="Pfam" id="PF24466"/>
    </source>
</evidence>
<dbReference type="OrthoDB" id="250622at2759"/>
<dbReference type="InterPro" id="IPR046836">
    <property type="entry name" value="RHS_C"/>
</dbReference>
<evidence type="ECO:0000259" key="2">
    <source>
        <dbReference type="Pfam" id="PF07999"/>
    </source>
</evidence>
<dbReference type="NCBIfam" id="TIGR01631">
    <property type="entry name" value="Trypano_RHS"/>
    <property type="match status" value="1"/>
</dbReference>
<feature type="domain" description="Retrotransposon hot spot protein N-terminal" evidence="3">
    <location>
        <begin position="209"/>
        <end position="322"/>
    </location>
</feature>
<proteinExistence type="predicted"/>
<dbReference type="PANTHER" id="PTHR33129">
    <property type="entry name" value="PROTEIN KINASE DOMAIN-CONTAINING PROTEIN-RELATED"/>
    <property type="match status" value="1"/>
</dbReference>